<evidence type="ECO:0000313" key="2">
    <source>
        <dbReference type="EMBL" id="KAJ1363557.1"/>
    </source>
</evidence>
<evidence type="ECO:0000256" key="1">
    <source>
        <dbReference type="SAM" id="SignalP"/>
    </source>
</evidence>
<accession>A0AAD5MS13</accession>
<evidence type="ECO:0000313" key="3">
    <source>
        <dbReference type="Proteomes" id="UP001196413"/>
    </source>
</evidence>
<proteinExistence type="predicted"/>
<protein>
    <submittedName>
        <fullName evidence="2">Uncharacterized protein</fullName>
    </submittedName>
</protein>
<dbReference type="EMBL" id="JAHQIW010004752">
    <property type="protein sequence ID" value="KAJ1363557.1"/>
    <property type="molecule type" value="Genomic_DNA"/>
</dbReference>
<feature type="signal peptide" evidence="1">
    <location>
        <begin position="1"/>
        <end position="15"/>
    </location>
</feature>
<name>A0AAD5MS13_PARTN</name>
<sequence>MLLICLFWIVVPVLGCGTLPGGQARNVSFTVGGFTLPVQMTWTTDRNVASRVPGILRSGADVRAFVQRLIMQSVFDVLERQGRSAGLGEPVYSGNFEPTNCSD</sequence>
<dbReference type="Proteomes" id="UP001196413">
    <property type="component" value="Unassembled WGS sequence"/>
</dbReference>
<comment type="caution">
    <text evidence="2">The sequence shown here is derived from an EMBL/GenBank/DDBJ whole genome shotgun (WGS) entry which is preliminary data.</text>
</comment>
<organism evidence="2 3">
    <name type="scientific">Parelaphostrongylus tenuis</name>
    <name type="common">Meningeal worm</name>
    <dbReference type="NCBI Taxonomy" id="148309"/>
    <lineage>
        <taxon>Eukaryota</taxon>
        <taxon>Metazoa</taxon>
        <taxon>Ecdysozoa</taxon>
        <taxon>Nematoda</taxon>
        <taxon>Chromadorea</taxon>
        <taxon>Rhabditida</taxon>
        <taxon>Rhabditina</taxon>
        <taxon>Rhabditomorpha</taxon>
        <taxon>Strongyloidea</taxon>
        <taxon>Metastrongylidae</taxon>
        <taxon>Parelaphostrongylus</taxon>
    </lineage>
</organism>
<dbReference type="AlphaFoldDB" id="A0AAD5MS13"/>
<reference evidence="2" key="1">
    <citation type="submission" date="2021-06" db="EMBL/GenBank/DDBJ databases">
        <title>Parelaphostrongylus tenuis whole genome reference sequence.</title>
        <authorList>
            <person name="Garwood T.J."/>
            <person name="Larsen P.A."/>
            <person name="Fountain-Jones N.M."/>
            <person name="Garbe J.R."/>
            <person name="Macchietto M.G."/>
            <person name="Kania S.A."/>
            <person name="Gerhold R.W."/>
            <person name="Richards J.E."/>
            <person name="Wolf T.M."/>
        </authorList>
    </citation>
    <scope>NUCLEOTIDE SEQUENCE</scope>
    <source>
        <strain evidence="2">MNPRO001-30</strain>
        <tissue evidence="2">Meninges</tissue>
    </source>
</reference>
<gene>
    <name evidence="2" type="ORF">KIN20_023455</name>
</gene>
<keyword evidence="1" id="KW-0732">Signal</keyword>
<keyword evidence="3" id="KW-1185">Reference proteome</keyword>
<feature type="chain" id="PRO_5042074075" evidence="1">
    <location>
        <begin position="16"/>
        <end position="103"/>
    </location>
</feature>